<dbReference type="Proteomes" id="UP000324897">
    <property type="component" value="Chromosome 5"/>
</dbReference>
<dbReference type="EMBL" id="RWGY01000004">
    <property type="protein sequence ID" value="TVU45826.1"/>
    <property type="molecule type" value="Genomic_DNA"/>
</dbReference>
<evidence type="ECO:0000256" key="1">
    <source>
        <dbReference type="SAM" id="MobiDB-lite"/>
    </source>
</evidence>
<accession>A0A5J9WCY3</accession>
<reference evidence="2 3" key="1">
    <citation type="journal article" date="2019" name="Sci. Rep.">
        <title>A high-quality genome of Eragrostis curvula grass provides insights into Poaceae evolution and supports new strategies to enhance forage quality.</title>
        <authorList>
            <person name="Carballo J."/>
            <person name="Santos B.A.C.M."/>
            <person name="Zappacosta D."/>
            <person name="Garbus I."/>
            <person name="Selva J.P."/>
            <person name="Gallo C.A."/>
            <person name="Diaz A."/>
            <person name="Albertini E."/>
            <person name="Caccamo M."/>
            <person name="Echenique V."/>
        </authorList>
    </citation>
    <scope>NUCLEOTIDE SEQUENCE [LARGE SCALE GENOMIC DNA]</scope>
    <source>
        <strain evidence="3">cv. Victoria</strain>
        <tissue evidence="2">Leaf</tissue>
    </source>
</reference>
<comment type="caution">
    <text evidence="2">The sequence shown here is derived from an EMBL/GenBank/DDBJ whole genome shotgun (WGS) entry which is preliminary data.</text>
</comment>
<evidence type="ECO:0000313" key="2">
    <source>
        <dbReference type="EMBL" id="TVU45826.1"/>
    </source>
</evidence>
<feature type="region of interest" description="Disordered" evidence="1">
    <location>
        <begin position="94"/>
        <end position="124"/>
    </location>
</feature>
<name>A0A5J9WCY3_9POAL</name>
<sequence length="231" mass="25014">MDVYSMDRDFVSAAAAGRYLTKGRYGPPTDDCILVCPEMLPPVFFPWTPPPPPAPFAIAGCTGAPRPATHTPCARARPCGCLLAVCRVSSRASTLPLRPSRRPTTPRPKPRSPTHGSASNASPRSSVRRLLYLWPQSSSPVRNPYPSTTCRLLQILRLSAAVFFFASATAMKSQMPLLSALASAMNSHMLLLSGHAKSRREELMARPSSACRVLRRAAGCAAQASYSRPRH</sequence>
<evidence type="ECO:0000313" key="3">
    <source>
        <dbReference type="Proteomes" id="UP000324897"/>
    </source>
</evidence>
<keyword evidence="3" id="KW-1185">Reference proteome</keyword>
<protein>
    <submittedName>
        <fullName evidence="2">Uncharacterized protein</fullName>
    </submittedName>
</protein>
<dbReference type="AlphaFoldDB" id="A0A5J9WCY3"/>
<dbReference type="Gramene" id="TVU45826">
    <property type="protein sequence ID" value="TVU45826"/>
    <property type="gene ID" value="EJB05_05329"/>
</dbReference>
<gene>
    <name evidence="2" type="ORF">EJB05_05329</name>
</gene>
<feature type="compositionally biased region" description="Polar residues" evidence="1">
    <location>
        <begin position="115"/>
        <end position="124"/>
    </location>
</feature>
<proteinExistence type="predicted"/>
<feature type="non-terminal residue" evidence="2">
    <location>
        <position position="1"/>
    </location>
</feature>
<organism evidence="2 3">
    <name type="scientific">Eragrostis curvula</name>
    <name type="common">weeping love grass</name>
    <dbReference type="NCBI Taxonomy" id="38414"/>
    <lineage>
        <taxon>Eukaryota</taxon>
        <taxon>Viridiplantae</taxon>
        <taxon>Streptophyta</taxon>
        <taxon>Embryophyta</taxon>
        <taxon>Tracheophyta</taxon>
        <taxon>Spermatophyta</taxon>
        <taxon>Magnoliopsida</taxon>
        <taxon>Liliopsida</taxon>
        <taxon>Poales</taxon>
        <taxon>Poaceae</taxon>
        <taxon>PACMAD clade</taxon>
        <taxon>Chloridoideae</taxon>
        <taxon>Eragrostideae</taxon>
        <taxon>Eragrostidinae</taxon>
        <taxon>Eragrostis</taxon>
    </lineage>
</organism>